<dbReference type="InterPro" id="IPR002937">
    <property type="entry name" value="Amino_oxidase"/>
</dbReference>
<evidence type="ECO:0000256" key="2">
    <source>
        <dbReference type="ARBA" id="ARBA00005995"/>
    </source>
</evidence>
<dbReference type="InterPro" id="IPR036188">
    <property type="entry name" value="FAD/NAD-bd_sf"/>
</dbReference>
<dbReference type="AlphaFoldDB" id="A0A6M7TWU5"/>
<proteinExistence type="inferred from homology"/>
<keyword evidence="3" id="KW-0560">Oxidoreductase</keyword>
<comment type="cofactor">
    <cofactor evidence="1">
        <name>FAD</name>
        <dbReference type="ChEBI" id="CHEBI:57692"/>
    </cofactor>
</comment>
<comment type="similarity">
    <text evidence="2">Belongs to the flavin monoamine oxidase family.</text>
</comment>
<name>A0A6M7TWU5_RHILI</name>
<organism evidence="5 6">
    <name type="scientific">Rhizobium loti</name>
    <name type="common">Mesorhizobium loti</name>
    <dbReference type="NCBI Taxonomy" id="381"/>
    <lineage>
        <taxon>Bacteria</taxon>
        <taxon>Pseudomonadati</taxon>
        <taxon>Pseudomonadota</taxon>
        <taxon>Alphaproteobacteria</taxon>
        <taxon>Hyphomicrobiales</taxon>
        <taxon>Phyllobacteriaceae</taxon>
        <taxon>Mesorhizobium</taxon>
    </lineage>
</organism>
<feature type="binding site" evidence="4">
    <location>
        <position position="398"/>
    </location>
    <ligand>
        <name>FAD</name>
        <dbReference type="ChEBI" id="CHEBI:57692"/>
    </ligand>
</feature>
<sequence length="436" mass="47407">MTSELERADVVIVGAGFTGLSAALELKQAGIGFLLLEARDRAGGRVEAVRNGFGERIDSGGQFLCEDMPEVMALAKARGKTFVATYVEGDFITHPPMPARDAKQTYHGAMAIRERMNRIEPDDTSIEGMSVAAWLEQQRDPIDAKTAFRSMIEGLWCLPMDKVPLWYLIDNDRRITNEVPELQYSLRETMQSLAEDLAGDLGDRMRLNEPVTRIEHGPQGVRVVTGNGVIEARHVLIALPPATAAKLDFAPALPTRLATALGVWESGAVIKILVRYPRPFWREQGLSGMVMWRDLPGLFACDASKDAEHAALVVFIGGPLALRWRGLSKTALRAEVTARLQDALGPDAGDMLDFSSRDWIEDRWSGGAYSDLIVDVTARDAERTMLAGAPPVHFAASELSPSFPGYVEGAIVAGRIASRKILALLQSPIATSASGS</sequence>
<dbReference type="GO" id="GO:0016491">
    <property type="term" value="F:oxidoreductase activity"/>
    <property type="evidence" value="ECO:0007669"/>
    <property type="project" value="UniProtKB-KW"/>
</dbReference>
<dbReference type="PRINTS" id="PR00757">
    <property type="entry name" value="AMINEOXDASEF"/>
</dbReference>
<dbReference type="EMBL" id="LYTK01000012">
    <property type="protein sequence ID" value="OBQ65954.1"/>
    <property type="molecule type" value="Genomic_DNA"/>
</dbReference>
<dbReference type="Gene3D" id="3.50.50.60">
    <property type="entry name" value="FAD/NAD(P)-binding domain"/>
    <property type="match status" value="1"/>
</dbReference>
<dbReference type="InterPro" id="IPR050703">
    <property type="entry name" value="Flavin_MAO"/>
</dbReference>
<feature type="binding site" evidence="4">
    <location>
        <begin position="37"/>
        <end position="38"/>
    </location>
    <ligand>
        <name>FAD</name>
        <dbReference type="ChEBI" id="CHEBI:57692"/>
    </ligand>
</feature>
<evidence type="ECO:0000256" key="3">
    <source>
        <dbReference type="ARBA" id="ARBA00023002"/>
    </source>
</evidence>
<evidence type="ECO:0000313" key="5">
    <source>
        <dbReference type="EMBL" id="OBQ65954.1"/>
    </source>
</evidence>
<gene>
    <name evidence="5" type="ORF">A8145_17690</name>
</gene>
<accession>A0A6M7TWU5</accession>
<comment type="caution">
    <text evidence="5">The sequence shown here is derived from an EMBL/GenBank/DDBJ whole genome shotgun (WGS) entry which is preliminary data.</text>
</comment>
<dbReference type="Proteomes" id="UP000093737">
    <property type="component" value="Unassembled WGS sequence"/>
</dbReference>
<evidence type="ECO:0000256" key="4">
    <source>
        <dbReference type="PIRSR" id="PIRSR601613-1"/>
    </source>
</evidence>
<feature type="binding site" evidence="4">
    <location>
        <position position="18"/>
    </location>
    <ligand>
        <name>FAD</name>
        <dbReference type="ChEBI" id="CHEBI:57692"/>
    </ligand>
</feature>
<feature type="binding site" evidence="4">
    <location>
        <position position="211"/>
    </location>
    <ligand>
        <name>FAD</name>
        <dbReference type="ChEBI" id="CHEBI:57692"/>
    </ligand>
</feature>
<feature type="binding site" evidence="4">
    <location>
        <position position="315"/>
    </location>
    <ligand>
        <name>substrate</name>
    </ligand>
</feature>
<reference evidence="5 6" key="1">
    <citation type="submission" date="2016-05" db="EMBL/GenBank/DDBJ databases">
        <authorList>
            <person name="Ramsay J.P."/>
        </authorList>
    </citation>
    <scope>NUCLEOTIDE SEQUENCE [LARGE SCALE GENOMIC DNA]</scope>
    <source>
        <strain evidence="5 6">NZP2042</strain>
    </source>
</reference>
<protein>
    <submittedName>
        <fullName evidence="5">Monoamine oxidase</fullName>
    </submittedName>
</protein>
<evidence type="ECO:0000313" key="6">
    <source>
        <dbReference type="Proteomes" id="UP000093737"/>
    </source>
</evidence>
<dbReference type="Pfam" id="PF01593">
    <property type="entry name" value="Amino_oxidase"/>
    <property type="match status" value="2"/>
</dbReference>
<dbReference type="PANTHER" id="PTHR43563">
    <property type="entry name" value="AMINE OXIDASE"/>
    <property type="match status" value="1"/>
</dbReference>
<dbReference type="SUPFAM" id="SSF51905">
    <property type="entry name" value="FAD/NAD(P)-binding domain"/>
    <property type="match status" value="1"/>
</dbReference>
<evidence type="ECO:0000256" key="1">
    <source>
        <dbReference type="ARBA" id="ARBA00001974"/>
    </source>
</evidence>
<dbReference type="InterPro" id="IPR001613">
    <property type="entry name" value="Flavin_amine_oxidase"/>
</dbReference>
<dbReference type="PANTHER" id="PTHR43563:SF1">
    <property type="entry name" value="AMINE OXIDASE [FLAVIN-CONTAINING] B"/>
    <property type="match status" value="1"/>
</dbReference>
<dbReference type="SUPFAM" id="SSF54373">
    <property type="entry name" value="FAD-linked reductases, C-terminal domain"/>
    <property type="match status" value="1"/>
</dbReference>
<dbReference type="RefSeq" id="WP_056575862.1">
    <property type="nucleotide sequence ID" value="NZ_CP033334.1"/>
</dbReference>